<geneLocation type="plasmid" evidence="9 10">
    <name>PPGU16_p1</name>
</geneLocation>
<name>A0A7I8BW78_9BURK</name>
<proteinExistence type="inferred from homology"/>
<comment type="subcellular location">
    <subcellularLocation>
        <location evidence="1">Cell membrane</location>
        <topology evidence="1">Single-pass membrane protein</topology>
    </subcellularLocation>
    <subcellularLocation>
        <location evidence="7">Cell membrane</location>
        <topology evidence="7">Single-pass type II membrane protein</topology>
    </subcellularLocation>
</comment>
<keyword evidence="6 8" id="KW-0472">Membrane</keyword>
<organism evidence="9 10">
    <name type="scientific">Paraburkholderia largidicola</name>
    <dbReference type="NCBI Taxonomy" id="3014751"/>
    <lineage>
        <taxon>Bacteria</taxon>
        <taxon>Pseudomonadati</taxon>
        <taxon>Pseudomonadota</taxon>
        <taxon>Betaproteobacteria</taxon>
        <taxon>Burkholderiales</taxon>
        <taxon>Burkholderiaceae</taxon>
        <taxon>Paraburkholderia</taxon>
    </lineage>
</organism>
<keyword evidence="9" id="KW-0614">Plasmid</keyword>
<dbReference type="Gene3D" id="3.30.420.270">
    <property type="match status" value="1"/>
</dbReference>
<dbReference type="EMBL" id="AP023176">
    <property type="protein sequence ID" value="BCF93047.1"/>
    <property type="molecule type" value="Genomic_DNA"/>
</dbReference>
<keyword evidence="7" id="KW-0813">Transport</keyword>
<dbReference type="GO" id="GO:0022857">
    <property type="term" value="F:transmembrane transporter activity"/>
    <property type="evidence" value="ECO:0007669"/>
    <property type="project" value="InterPro"/>
</dbReference>
<dbReference type="PANTHER" id="PTHR30558">
    <property type="entry name" value="EXBD MEMBRANE COMPONENT OF PMF-DRIVEN MACROMOLECULE IMPORT SYSTEM"/>
    <property type="match status" value="1"/>
</dbReference>
<evidence type="ECO:0000256" key="3">
    <source>
        <dbReference type="ARBA" id="ARBA00022475"/>
    </source>
</evidence>
<evidence type="ECO:0000313" key="9">
    <source>
        <dbReference type="EMBL" id="BCF93047.1"/>
    </source>
</evidence>
<dbReference type="PANTHER" id="PTHR30558:SF7">
    <property type="entry name" value="TOL-PAL SYSTEM PROTEIN TOLR"/>
    <property type="match status" value="1"/>
</dbReference>
<dbReference type="AlphaFoldDB" id="A0A7I8BW78"/>
<dbReference type="Proteomes" id="UP000510888">
    <property type="component" value="Plasmid PPGU16_p1"/>
</dbReference>
<evidence type="ECO:0000256" key="1">
    <source>
        <dbReference type="ARBA" id="ARBA00004162"/>
    </source>
</evidence>
<evidence type="ECO:0000256" key="5">
    <source>
        <dbReference type="ARBA" id="ARBA00022989"/>
    </source>
</evidence>
<dbReference type="GO" id="GO:0015031">
    <property type="term" value="P:protein transport"/>
    <property type="evidence" value="ECO:0007669"/>
    <property type="project" value="UniProtKB-KW"/>
</dbReference>
<dbReference type="Pfam" id="PF02472">
    <property type="entry name" value="ExbD"/>
    <property type="match status" value="1"/>
</dbReference>
<protein>
    <submittedName>
        <fullName evidence="9">Biopolymer transporter ExbD</fullName>
    </submittedName>
</protein>
<accession>A0A7I8BW78</accession>
<keyword evidence="10" id="KW-1185">Reference proteome</keyword>
<feature type="transmembrane region" description="Helical" evidence="8">
    <location>
        <begin position="20"/>
        <end position="41"/>
    </location>
</feature>
<keyword evidence="3" id="KW-1003">Cell membrane</keyword>
<keyword evidence="4 7" id="KW-0812">Transmembrane</keyword>
<evidence type="ECO:0000256" key="4">
    <source>
        <dbReference type="ARBA" id="ARBA00022692"/>
    </source>
</evidence>
<dbReference type="InterPro" id="IPR003400">
    <property type="entry name" value="ExbD"/>
</dbReference>
<comment type="similarity">
    <text evidence="2 7">Belongs to the ExbD/TolR family.</text>
</comment>
<dbReference type="KEGG" id="plad:PPGU16_61140"/>
<evidence type="ECO:0000256" key="2">
    <source>
        <dbReference type="ARBA" id="ARBA00005811"/>
    </source>
</evidence>
<gene>
    <name evidence="9" type="ORF">PPGU16_61140</name>
</gene>
<evidence type="ECO:0000256" key="8">
    <source>
        <dbReference type="SAM" id="Phobius"/>
    </source>
</evidence>
<evidence type="ECO:0000313" key="10">
    <source>
        <dbReference type="Proteomes" id="UP000510888"/>
    </source>
</evidence>
<keyword evidence="7" id="KW-0653">Protein transport</keyword>
<dbReference type="GO" id="GO:0005886">
    <property type="term" value="C:plasma membrane"/>
    <property type="evidence" value="ECO:0007669"/>
    <property type="project" value="UniProtKB-SubCell"/>
</dbReference>
<sequence length="139" mass="14804">MAIDLFSSDHEGAVISEINMTPLVDVMLVLLIVFMVTLPVIHDAARVQLPHASSQHEDLRTAHVDVAIDAAGEMRWNGEALDDPAVVGRLAAAAKIAPQPEIRLAADGGVRYERVARLLSAAQSAGLTKVSFVTDPNAM</sequence>
<dbReference type="RefSeq" id="WP_180726526.1">
    <property type="nucleotide sequence ID" value="NZ_AP023176.1"/>
</dbReference>
<evidence type="ECO:0000256" key="6">
    <source>
        <dbReference type="ARBA" id="ARBA00023136"/>
    </source>
</evidence>
<reference evidence="9 10" key="1">
    <citation type="journal article" date="2020" name="Genes (Basel)">
        <title>Genomic Comparison of Insect Gut Symbionts from Divergent Burkholderia Subclades.</title>
        <authorList>
            <person name="Takeshita K."/>
            <person name="Kikuchi Y."/>
        </authorList>
    </citation>
    <scope>NUCLEOTIDE SEQUENCE [LARGE SCALE GENOMIC DNA]</scope>
    <source>
        <strain evidence="9 10">PGU16</strain>
        <plasmid evidence="9 10">PPGU16_p1</plasmid>
    </source>
</reference>
<keyword evidence="5 8" id="KW-1133">Transmembrane helix</keyword>
<evidence type="ECO:0000256" key="7">
    <source>
        <dbReference type="RuleBase" id="RU003879"/>
    </source>
</evidence>